<accession>A0ABN3PBY2</accession>
<feature type="region of interest" description="Disordered" evidence="1">
    <location>
        <begin position="31"/>
        <end position="109"/>
    </location>
</feature>
<comment type="caution">
    <text evidence="2">The sequence shown here is derived from an EMBL/GenBank/DDBJ whole genome shotgun (WGS) entry which is preliminary data.</text>
</comment>
<sequence length="172" mass="17857">MSYVAPWAVVTALAVTLSWLGVRDVVRSAVSGRPAPPPMAGPVIHASPSDPPGPASVGTPTSRPRPSGVPSRQPSAPLVPTPQNSQGPAGTGGRDEPRTGNVRSYPTRGGRAALAVTNGKVRLVSAISNPGYATKVTPGEGWLRVDFLGANNTSSVIATWYEHAPIVRVYEY</sequence>
<feature type="compositionally biased region" description="Polar residues" evidence="1">
    <location>
        <begin position="58"/>
        <end position="74"/>
    </location>
</feature>
<protein>
    <recommendedName>
        <fullName evidence="4">Secreted protein</fullName>
    </recommendedName>
</protein>
<dbReference type="Proteomes" id="UP001501509">
    <property type="component" value="Unassembled WGS sequence"/>
</dbReference>
<evidence type="ECO:0000256" key="1">
    <source>
        <dbReference type="SAM" id="MobiDB-lite"/>
    </source>
</evidence>
<dbReference type="EMBL" id="BAAATD010000001">
    <property type="protein sequence ID" value="GAA2574962.1"/>
    <property type="molecule type" value="Genomic_DNA"/>
</dbReference>
<dbReference type="RefSeq" id="WP_344537060.1">
    <property type="nucleotide sequence ID" value="NZ_BAAATD010000001.1"/>
</dbReference>
<proteinExistence type="predicted"/>
<gene>
    <name evidence="2" type="ORF">GCM10010411_03840</name>
</gene>
<reference evidence="2 3" key="1">
    <citation type="journal article" date="2019" name="Int. J. Syst. Evol. Microbiol.">
        <title>The Global Catalogue of Microorganisms (GCM) 10K type strain sequencing project: providing services to taxonomists for standard genome sequencing and annotation.</title>
        <authorList>
            <consortium name="The Broad Institute Genomics Platform"/>
            <consortium name="The Broad Institute Genome Sequencing Center for Infectious Disease"/>
            <person name="Wu L."/>
            <person name="Ma J."/>
        </authorList>
    </citation>
    <scope>NUCLEOTIDE SEQUENCE [LARGE SCALE GENOMIC DNA]</scope>
    <source>
        <strain evidence="2 3">JCM 6833</strain>
    </source>
</reference>
<keyword evidence="3" id="KW-1185">Reference proteome</keyword>
<evidence type="ECO:0000313" key="3">
    <source>
        <dbReference type="Proteomes" id="UP001501509"/>
    </source>
</evidence>
<name>A0ABN3PBY2_9ACTN</name>
<evidence type="ECO:0000313" key="2">
    <source>
        <dbReference type="EMBL" id="GAA2574962.1"/>
    </source>
</evidence>
<organism evidence="2 3">
    <name type="scientific">Actinomadura fulvescens</name>
    <dbReference type="NCBI Taxonomy" id="46160"/>
    <lineage>
        <taxon>Bacteria</taxon>
        <taxon>Bacillati</taxon>
        <taxon>Actinomycetota</taxon>
        <taxon>Actinomycetes</taxon>
        <taxon>Streptosporangiales</taxon>
        <taxon>Thermomonosporaceae</taxon>
        <taxon>Actinomadura</taxon>
    </lineage>
</organism>
<evidence type="ECO:0008006" key="4">
    <source>
        <dbReference type="Google" id="ProtNLM"/>
    </source>
</evidence>